<evidence type="ECO:0000313" key="3">
    <source>
        <dbReference type="Proteomes" id="UP000483379"/>
    </source>
</evidence>
<dbReference type="InterPro" id="IPR011990">
    <property type="entry name" value="TPR-like_helical_dom_sf"/>
</dbReference>
<dbReference type="SUPFAM" id="SSF48452">
    <property type="entry name" value="TPR-like"/>
    <property type="match status" value="1"/>
</dbReference>
<evidence type="ECO:0000313" key="2">
    <source>
        <dbReference type="EMBL" id="NEV65275.1"/>
    </source>
</evidence>
<dbReference type="Proteomes" id="UP000483379">
    <property type="component" value="Unassembled WGS sequence"/>
</dbReference>
<name>A0A6M0K9P6_9GAMM</name>
<evidence type="ECO:0000256" key="1">
    <source>
        <dbReference type="PROSITE-ProRule" id="PRU00339"/>
    </source>
</evidence>
<sequence length="143" mass="16378">MKEAKKLLLNHKTGCIADCYSGDLNHAWYVLGDICYKLRDFDCAVHSFRKALSEEPNDVHAMWGLGNSYSELSQPKKAAKWFGKALEIEPLNPSITYNYANCLFDLREYKVAIDLYRSIPPGASEFTLARKNMRKARKLLSLR</sequence>
<dbReference type="InterPro" id="IPR019734">
    <property type="entry name" value="TPR_rpt"/>
</dbReference>
<dbReference type="PANTHER" id="PTHR12558:SF13">
    <property type="entry name" value="CELL DIVISION CYCLE PROTEIN 27 HOMOLOG"/>
    <property type="match status" value="1"/>
</dbReference>
<proteinExistence type="predicted"/>
<dbReference type="RefSeq" id="WP_164456596.1">
    <property type="nucleotide sequence ID" value="NZ_JAAIJQ010000197.1"/>
</dbReference>
<comment type="caution">
    <text evidence="2">The sequence shown here is derived from an EMBL/GenBank/DDBJ whole genome shotgun (WGS) entry which is preliminary data.</text>
</comment>
<keyword evidence="1" id="KW-0802">TPR repeat</keyword>
<dbReference type="PANTHER" id="PTHR12558">
    <property type="entry name" value="CELL DIVISION CYCLE 16,23,27"/>
    <property type="match status" value="1"/>
</dbReference>
<reference evidence="2 3" key="1">
    <citation type="submission" date="2020-02" db="EMBL/GenBank/DDBJ databases">
        <title>Genome sequences of Thiorhodococcus mannitoliphagus and Thiorhodococcus minor, purple sulfur photosynthetic bacteria in the gammaproteobacterial family, Chromatiaceae.</title>
        <authorList>
            <person name="Aviles F.A."/>
            <person name="Meyer T.E."/>
            <person name="Kyndt J.A."/>
        </authorList>
    </citation>
    <scope>NUCLEOTIDE SEQUENCE [LARGE SCALE GENOMIC DNA]</scope>
    <source>
        <strain evidence="2 3">DSM 11518</strain>
    </source>
</reference>
<dbReference type="EMBL" id="JAAIJQ010000197">
    <property type="protein sequence ID" value="NEV65275.1"/>
    <property type="molecule type" value="Genomic_DNA"/>
</dbReference>
<dbReference type="Pfam" id="PF12895">
    <property type="entry name" value="ANAPC3"/>
    <property type="match status" value="1"/>
</dbReference>
<dbReference type="AlphaFoldDB" id="A0A6M0K9P6"/>
<accession>A0A6M0K9P6</accession>
<feature type="repeat" description="TPR" evidence="1">
    <location>
        <begin position="59"/>
        <end position="92"/>
    </location>
</feature>
<dbReference type="PROSITE" id="PS50005">
    <property type="entry name" value="TPR"/>
    <property type="match status" value="2"/>
</dbReference>
<keyword evidence="3" id="KW-1185">Reference proteome</keyword>
<feature type="repeat" description="TPR" evidence="1">
    <location>
        <begin position="25"/>
        <end position="58"/>
    </location>
</feature>
<gene>
    <name evidence="2" type="ORF">G3446_26180</name>
</gene>
<organism evidence="2 3">
    <name type="scientific">Thiorhodococcus minor</name>
    <dbReference type="NCBI Taxonomy" id="57489"/>
    <lineage>
        <taxon>Bacteria</taxon>
        <taxon>Pseudomonadati</taxon>
        <taxon>Pseudomonadota</taxon>
        <taxon>Gammaproteobacteria</taxon>
        <taxon>Chromatiales</taxon>
        <taxon>Chromatiaceae</taxon>
        <taxon>Thiorhodococcus</taxon>
    </lineage>
</organism>
<protein>
    <submittedName>
        <fullName evidence="2">Tetratricopeptide repeat protein</fullName>
    </submittedName>
</protein>
<dbReference type="SMART" id="SM00028">
    <property type="entry name" value="TPR"/>
    <property type="match status" value="2"/>
</dbReference>
<dbReference type="Gene3D" id="1.25.40.10">
    <property type="entry name" value="Tetratricopeptide repeat domain"/>
    <property type="match status" value="1"/>
</dbReference>